<evidence type="ECO:0000313" key="2">
    <source>
        <dbReference type="EMBL" id="EST42992.1"/>
    </source>
</evidence>
<dbReference type="PANTHER" id="PTHR28661:SF1">
    <property type="entry name" value="MICROTUBULE NUCLEATION FACTOR SSNA1"/>
    <property type="match status" value="1"/>
</dbReference>
<dbReference type="GO" id="GO:0036064">
    <property type="term" value="C:ciliary basal body"/>
    <property type="evidence" value="ECO:0007669"/>
    <property type="project" value="TreeGrafter"/>
</dbReference>
<reference evidence="2 3" key="1">
    <citation type="journal article" date="2014" name="PLoS Genet.">
        <title>The Genome of Spironucleus salmonicida Highlights a Fish Pathogen Adapted to Fluctuating Environments.</title>
        <authorList>
            <person name="Xu F."/>
            <person name="Jerlstrom-Hultqvist J."/>
            <person name="Einarsson E."/>
            <person name="Astvaldsson A."/>
            <person name="Svard S.G."/>
            <person name="Andersson J.O."/>
        </authorList>
    </citation>
    <scope>NUCLEOTIDE SEQUENCE</scope>
    <source>
        <strain evidence="3">ATCC 50377</strain>
    </source>
</reference>
<dbReference type="PANTHER" id="PTHR28661">
    <property type="entry name" value="SJOEGREN SYNDROME NUCLEAR AUTOANTIGEN 1"/>
    <property type="match status" value="1"/>
</dbReference>
<dbReference type="EMBL" id="KI546147">
    <property type="protein sequence ID" value="EST42992.1"/>
    <property type="molecule type" value="Genomic_DNA"/>
</dbReference>
<dbReference type="Proteomes" id="UP000018208">
    <property type="component" value="Unassembled WGS sequence"/>
</dbReference>
<dbReference type="AlphaFoldDB" id="V6LER9"/>
<dbReference type="InterPro" id="IPR033362">
    <property type="entry name" value="SSNA1_fam"/>
</dbReference>
<accession>V6LER9</accession>
<keyword evidence="4" id="KW-1185">Reference proteome</keyword>
<evidence type="ECO:0000313" key="4">
    <source>
        <dbReference type="Proteomes" id="UP000018208"/>
    </source>
</evidence>
<dbReference type="EMBL" id="AUWU02000001">
    <property type="protein sequence ID" value="KAH0576962.1"/>
    <property type="molecule type" value="Genomic_DNA"/>
</dbReference>
<name>V6LER9_9EUKA</name>
<feature type="coiled-coil region" evidence="1">
    <location>
        <begin position="7"/>
        <end position="52"/>
    </location>
</feature>
<gene>
    <name evidence="2" type="ORF">SS50377_17293</name>
    <name evidence="3" type="ORF">SS50377_20310</name>
</gene>
<dbReference type="OrthoDB" id="295355at2759"/>
<protein>
    <submittedName>
        <fullName evidence="2">Uncharacterized protein</fullName>
    </submittedName>
</protein>
<reference evidence="3" key="2">
    <citation type="submission" date="2020-12" db="EMBL/GenBank/DDBJ databases">
        <title>New Spironucleus salmonicida genome in near-complete chromosomes.</title>
        <authorList>
            <person name="Xu F."/>
            <person name="Kurt Z."/>
            <person name="Jimenez-Gonzalez A."/>
            <person name="Astvaldsson A."/>
            <person name="Andersson J.O."/>
            <person name="Svard S.G."/>
        </authorList>
    </citation>
    <scope>NUCLEOTIDE SEQUENCE</scope>
    <source>
        <strain evidence="3">ATCC 50377</strain>
    </source>
</reference>
<sequence length="103" mass="12147">MQNQSDLNQCNSELVDLIDRLREHKAVLDHEIVQHQEDKIKFERDISILKERLKDVDTALQQKVQSRAEYEKTIRDTEMAYNSIVESSRKLLHLVKDRTGISK</sequence>
<proteinExistence type="predicted"/>
<evidence type="ECO:0000313" key="3">
    <source>
        <dbReference type="EMBL" id="KAH0576962.1"/>
    </source>
</evidence>
<evidence type="ECO:0000256" key="1">
    <source>
        <dbReference type="SAM" id="Coils"/>
    </source>
</evidence>
<keyword evidence="1" id="KW-0175">Coiled coil</keyword>
<dbReference type="VEuPathDB" id="GiardiaDB:SS50377_20310"/>
<organism evidence="2">
    <name type="scientific">Spironucleus salmonicida</name>
    <dbReference type="NCBI Taxonomy" id="348837"/>
    <lineage>
        <taxon>Eukaryota</taxon>
        <taxon>Metamonada</taxon>
        <taxon>Diplomonadida</taxon>
        <taxon>Hexamitidae</taxon>
        <taxon>Hexamitinae</taxon>
        <taxon>Spironucleus</taxon>
    </lineage>
</organism>